<reference evidence="2 3" key="1">
    <citation type="journal article" date="2015" name="Genome Biol. Evol.">
        <title>Phylogenomic analyses indicate that early fungi evolved digesting cell walls of algal ancestors of land plants.</title>
        <authorList>
            <person name="Chang Y."/>
            <person name="Wang S."/>
            <person name="Sekimoto S."/>
            <person name="Aerts A.L."/>
            <person name="Choi C."/>
            <person name="Clum A."/>
            <person name="LaButti K.M."/>
            <person name="Lindquist E.A."/>
            <person name="Yee Ngan C."/>
            <person name="Ohm R.A."/>
            <person name="Salamov A.A."/>
            <person name="Grigoriev I.V."/>
            <person name="Spatafora J.W."/>
            <person name="Berbee M.L."/>
        </authorList>
    </citation>
    <scope>NUCLEOTIDE SEQUENCE [LARGE SCALE GENOMIC DNA]</scope>
    <source>
        <strain evidence="2 3">JEL478</strain>
    </source>
</reference>
<dbReference type="Pfam" id="PF00646">
    <property type="entry name" value="F-box"/>
    <property type="match status" value="1"/>
</dbReference>
<proteinExistence type="predicted"/>
<dbReference type="SUPFAM" id="SSF81383">
    <property type="entry name" value="F-box domain"/>
    <property type="match status" value="1"/>
</dbReference>
<dbReference type="SUPFAM" id="SSF52047">
    <property type="entry name" value="RNI-like"/>
    <property type="match status" value="1"/>
</dbReference>
<dbReference type="SMART" id="SM00367">
    <property type="entry name" value="LRR_CC"/>
    <property type="match status" value="8"/>
</dbReference>
<accession>A0A139AXN6</accession>
<dbReference type="GO" id="GO:0031146">
    <property type="term" value="P:SCF-dependent proteasomal ubiquitin-dependent protein catabolic process"/>
    <property type="evidence" value="ECO:0007669"/>
    <property type="project" value="TreeGrafter"/>
</dbReference>
<dbReference type="Gene3D" id="3.80.10.10">
    <property type="entry name" value="Ribonuclease Inhibitor"/>
    <property type="match status" value="3"/>
</dbReference>
<dbReference type="InterPro" id="IPR001611">
    <property type="entry name" value="Leu-rich_rpt"/>
</dbReference>
<organism evidence="2 3">
    <name type="scientific">Gonapodya prolifera (strain JEL478)</name>
    <name type="common">Monoblepharis prolifera</name>
    <dbReference type="NCBI Taxonomy" id="1344416"/>
    <lineage>
        <taxon>Eukaryota</taxon>
        <taxon>Fungi</taxon>
        <taxon>Fungi incertae sedis</taxon>
        <taxon>Chytridiomycota</taxon>
        <taxon>Chytridiomycota incertae sedis</taxon>
        <taxon>Monoblepharidomycetes</taxon>
        <taxon>Monoblepharidales</taxon>
        <taxon>Gonapodyaceae</taxon>
        <taxon>Gonapodya</taxon>
    </lineage>
</organism>
<dbReference type="InterPro" id="IPR006553">
    <property type="entry name" value="Leu-rich_rpt_Cys-con_subtyp"/>
</dbReference>
<dbReference type="InterPro" id="IPR036047">
    <property type="entry name" value="F-box-like_dom_sf"/>
</dbReference>
<dbReference type="InterPro" id="IPR001810">
    <property type="entry name" value="F-box_dom"/>
</dbReference>
<dbReference type="PANTHER" id="PTHR13318">
    <property type="entry name" value="PARTNER OF PAIRED, ISOFORM B-RELATED"/>
    <property type="match status" value="1"/>
</dbReference>
<dbReference type="CDD" id="cd09917">
    <property type="entry name" value="F-box_SF"/>
    <property type="match status" value="1"/>
</dbReference>
<name>A0A139AXN6_GONPJ</name>
<dbReference type="OMA" id="DISECPH"/>
<dbReference type="OrthoDB" id="10257471at2759"/>
<sequence>MAQAPLAFCRLGARRWTLPRKDTEMVSALEKSGHKRIVTAEPPKPNAKRTVESRQPQQPFVTACELLRHKPGDPILHLLPPEILRIVLSYLPFSSLFLLAGSSRHLRNVITSDRTNFSKVDFTCGLRPPRAAALKAVAKWGRSRIRMLDLGRAHGLDDPGMEPFFAQLCDGVTALRIASSHRLSSSTFLTIPKIMRSLRALVLREMPRVDNKSVNMIFAMCHQLEELDLSECNSLTDSAFSELSKWTAKRESGTPAIRAFTLSGIESLTDVSVKCIVAASGVHLKVLRISRTRATPRSLLELAGAPNLTILDVSGCPLGGHASVRLSDALVVMLSSTPALAEFWCAGVPDLDDTALQYIAASAPDLQVLDIGRCAGVTFGGLQHVGQACRALKHVNISWCPGVGSSMDLVLGAVGGPELETLDISNCSGVSDATLSLVALKCPSLTRLRIAGCTKVTSSGVRSLLSKRGIPFASLDLDGCEGVSREAVQQIVTTWPGCAVRAGLGGMDAKVKVRRT</sequence>
<dbReference type="PROSITE" id="PS50181">
    <property type="entry name" value="FBOX"/>
    <property type="match status" value="1"/>
</dbReference>
<feature type="domain" description="F-box" evidence="1">
    <location>
        <begin position="73"/>
        <end position="120"/>
    </location>
</feature>
<dbReference type="GO" id="GO:0019005">
    <property type="term" value="C:SCF ubiquitin ligase complex"/>
    <property type="evidence" value="ECO:0007669"/>
    <property type="project" value="TreeGrafter"/>
</dbReference>
<evidence type="ECO:0000259" key="1">
    <source>
        <dbReference type="PROSITE" id="PS50181"/>
    </source>
</evidence>
<evidence type="ECO:0000313" key="2">
    <source>
        <dbReference type="EMBL" id="KXS21480.1"/>
    </source>
</evidence>
<dbReference type="Pfam" id="PF13516">
    <property type="entry name" value="LRR_6"/>
    <property type="match status" value="1"/>
</dbReference>
<dbReference type="STRING" id="1344416.A0A139AXN6"/>
<dbReference type="AlphaFoldDB" id="A0A139AXN6"/>
<evidence type="ECO:0000313" key="3">
    <source>
        <dbReference type="Proteomes" id="UP000070544"/>
    </source>
</evidence>
<gene>
    <name evidence="2" type="ORF">M427DRAFT_271313</name>
</gene>
<dbReference type="Proteomes" id="UP000070544">
    <property type="component" value="Unassembled WGS sequence"/>
</dbReference>
<dbReference type="EMBL" id="KQ965732">
    <property type="protein sequence ID" value="KXS21480.1"/>
    <property type="molecule type" value="Genomic_DNA"/>
</dbReference>
<protein>
    <submittedName>
        <fullName evidence="2">RNI-like protein</fullName>
    </submittedName>
</protein>
<keyword evidence="3" id="KW-1185">Reference proteome</keyword>
<dbReference type="InterPro" id="IPR032675">
    <property type="entry name" value="LRR_dom_sf"/>
</dbReference>
<dbReference type="PANTHER" id="PTHR13318:SF190">
    <property type="entry name" value="PARTNER OF PAIRED, ISOFORM B"/>
    <property type="match status" value="1"/>
</dbReference>